<dbReference type="Gene3D" id="3.40.50.150">
    <property type="entry name" value="Vaccinia Virus protein VP39"/>
    <property type="match status" value="1"/>
</dbReference>
<reference evidence="2" key="2">
    <citation type="submission" date="2013-10" db="EMBL/GenBank/DDBJ databases">
        <authorList>
            <person name="Aslett M."/>
        </authorList>
    </citation>
    <scope>NUCLEOTIDE SEQUENCE [LARGE SCALE GENOMIC DNA]</scope>
    <source>
        <strain evidence="2">Houghton</strain>
    </source>
</reference>
<sequence length="570" mass="61043">MGEERAASQNGANSSSKIMVGIPPAIVCTPQVEDTTGTAQYWDLVHARGRVAYFISTRSLQKVLKPILKLGAYDAAAQVLLEDAHAAALATHEPCNEPRQQQKQQQGRRRVARPLAPLSHTLLELMCGSRPTHVRLLQSGAVATYVGIDASQRALHLAREACRRQLCTEEPSPAAGSAAEAVAGMPAARPRARTAGCVHEDMGSCILLRHDCRMLSEELPLLQSRFVLLVAGLDDIIARSTTDNTDARGPCDEALLQVLHSAAYALPVGGTLLLIEPTKHFPELLLSLYKALQHPVLCCRLLLCEAAELVGPSRDVLLLRLRRHTDASECMRALEHFHATDVARLATRKAFRRGLQEALEAPQAVQHAMPLCYRLSLVQQAEEMAFLLCQACRKGDFLATTKLLALGAEVNCRGNNTTPLNAAVAAGAPQLVDLLIRHGAKPTGGPYGDPLSIAAETLLQEAITAGLSLPEDLKCVGNNSAGKKPTAAAGKTLAMQQSLLRSITVLSWVEGEMSALMGGPSCGCCCGKKDDFLQTAAGVPPVPSLIWPFGDPLEAVSEGYRLEFTHAAVH</sequence>
<dbReference type="InterPro" id="IPR002110">
    <property type="entry name" value="Ankyrin_rpt"/>
</dbReference>
<dbReference type="VEuPathDB" id="ToxoDB:EPH_0004300"/>
<dbReference type="InterPro" id="IPR029063">
    <property type="entry name" value="SAM-dependent_MTases_sf"/>
</dbReference>
<proteinExistence type="predicted"/>
<dbReference type="PROSITE" id="PS50088">
    <property type="entry name" value="ANK_REPEAT"/>
    <property type="match status" value="1"/>
</dbReference>
<dbReference type="SUPFAM" id="SSF48403">
    <property type="entry name" value="Ankyrin repeat"/>
    <property type="match status" value="1"/>
</dbReference>
<dbReference type="SUPFAM" id="SSF53335">
    <property type="entry name" value="S-adenosyl-L-methionine-dependent methyltransferases"/>
    <property type="match status" value="1"/>
</dbReference>
<keyword evidence="1" id="KW-0040">ANK repeat</keyword>
<gene>
    <name evidence="2" type="ORF">EPH_0004300</name>
</gene>
<dbReference type="Gene3D" id="1.25.40.20">
    <property type="entry name" value="Ankyrin repeat-containing domain"/>
    <property type="match status" value="1"/>
</dbReference>
<dbReference type="AlphaFoldDB" id="U6G741"/>
<dbReference type="OrthoDB" id="194358at2759"/>
<dbReference type="EMBL" id="HG690738">
    <property type="protein sequence ID" value="CDI75128.1"/>
    <property type="molecule type" value="Genomic_DNA"/>
</dbReference>
<dbReference type="PROSITE" id="PS50297">
    <property type="entry name" value="ANK_REP_REGION"/>
    <property type="match status" value="1"/>
</dbReference>
<feature type="repeat" description="ANK" evidence="1">
    <location>
        <begin position="415"/>
        <end position="440"/>
    </location>
</feature>
<accession>U6G741</accession>
<dbReference type="Proteomes" id="UP000018201">
    <property type="component" value="Unassembled WGS sequence"/>
</dbReference>
<evidence type="ECO:0000256" key="1">
    <source>
        <dbReference type="PROSITE-ProRule" id="PRU00023"/>
    </source>
</evidence>
<protein>
    <submittedName>
        <fullName evidence="2">Uncharacterized protein</fullName>
    </submittedName>
</protein>
<organism evidence="2 3">
    <name type="scientific">Eimeria praecox</name>
    <dbReference type="NCBI Taxonomy" id="51316"/>
    <lineage>
        <taxon>Eukaryota</taxon>
        <taxon>Sar</taxon>
        <taxon>Alveolata</taxon>
        <taxon>Apicomplexa</taxon>
        <taxon>Conoidasida</taxon>
        <taxon>Coccidia</taxon>
        <taxon>Eucoccidiorida</taxon>
        <taxon>Eimeriorina</taxon>
        <taxon>Eimeriidae</taxon>
        <taxon>Eimeria</taxon>
    </lineage>
</organism>
<dbReference type="InterPro" id="IPR036770">
    <property type="entry name" value="Ankyrin_rpt-contain_sf"/>
</dbReference>
<evidence type="ECO:0000313" key="3">
    <source>
        <dbReference type="Proteomes" id="UP000018201"/>
    </source>
</evidence>
<name>U6G741_9EIME</name>
<evidence type="ECO:0000313" key="2">
    <source>
        <dbReference type="EMBL" id="CDI75128.1"/>
    </source>
</evidence>
<reference evidence="2" key="1">
    <citation type="submission" date="2013-10" db="EMBL/GenBank/DDBJ databases">
        <title>Genomic analysis of the causative agents of coccidiosis in chickens.</title>
        <authorList>
            <person name="Reid A.J."/>
            <person name="Blake D."/>
            <person name="Billington K."/>
            <person name="Browne H."/>
            <person name="Dunn M."/>
            <person name="Hung S."/>
            <person name="Kawahara F."/>
            <person name="Miranda-Saavedra D."/>
            <person name="Mourier T."/>
            <person name="Nagra H."/>
            <person name="Otto T.D."/>
            <person name="Rawlings N."/>
            <person name="Sanchez A."/>
            <person name="Sanders M."/>
            <person name="Subramaniam C."/>
            <person name="Tay Y."/>
            <person name="Dear P."/>
            <person name="Doerig C."/>
            <person name="Gruber A."/>
            <person name="Parkinson J."/>
            <person name="Shirley M."/>
            <person name="Wan K.L."/>
            <person name="Berriman M."/>
            <person name="Tomley F."/>
            <person name="Pain A."/>
        </authorList>
    </citation>
    <scope>NUCLEOTIDE SEQUENCE [LARGE SCALE GENOMIC DNA]</scope>
    <source>
        <strain evidence="2">Houghton</strain>
    </source>
</reference>
<keyword evidence="3" id="KW-1185">Reference proteome</keyword>